<feature type="domain" description="Fe-containing alcohol dehydrogenase-like C-terminal" evidence="3">
    <location>
        <begin position="170"/>
        <end position="370"/>
    </location>
</feature>
<dbReference type="AlphaFoldDB" id="A0A4P5PFP6"/>
<dbReference type="FunFam" id="1.20.1090.10:FF:000001">
    <property type="entry name" value="Aldehyde-alcohol dehydrogenase"/>
    <property type="match status" value="1"/>
</dbReference>
<dbReference type="InterPro" id="IPR056798">
    <property type="entry name" value="ADH_Fe_C"/>
</dbReference>
<comment type="caution">
    <text evidence="4">The sequence shown here is derived from an EMBL/GenBank/DDBJ whole genome shotgun (WGS) entry which is preliminary data.</text>
</comment>
<keyword evidence="1" id="KW-0560">Oxidoreductase</keyword>
<dbReference type="RefSeq" id="WP_146623637.1">
    <property type="nucleotide sequence ID" value="NZ_BJCC01000028.1"/>
</dbReference>
<dbReference type="Pfam" id="PF25137">
    <property type="entry name" value="ADH_Fe_C"/>
    <property type="match status" value="1"/>
</dbReference>
<evidence type="ECO:0000313" key="5">
    <source>
        <dbReference type="Proteomes" id="UP000290567"/>
    </source>
</evidence>
<dbReference type="GO" id="GO:0046872">
    <property type="term" value="F:metal ion binding"/>
    <property type="evidence" value="ECO:0007669"/>
    <property type="project" value="InterPro"/>
</dbReference>
<accession>A0A4P5PFP6</accession>
<name>A0A4P5PFP6_9ENTE</name>
<evidence type="ECO:0000256" key="1">
    <source>
        <dbReference type="ARBA" id="ARBA00023002"/>
    </source>
</evidence>
<dbReference type="GO" id="GO:0004022">
    <property type="term" value="F:alcohol dehydrogenase (NAD+) activity"/>
    <property type="evidence" value="ECO:0007669"/>
    <property type="project" value="UniProtKB-ARBA"/>
</dbReference>
<dbReference type="Proteomes" id="UP000290567">
    <property type="component" value="Unassembled WGS sequence"/>
</dbReference>
<dbReference type="InterPro" id="IPR039697">
    <property type="entry name" value="Alcohol_dehydrogenase_Fe"/>
</dbReference>
<organism evidence="4 5">
    <name type="scientific">Enterococcus florum</name>
    <dbReference type="NCBI Taxonomy" id="2480627"/>
    <lineage>
        <taxon>Bacteria</taxon>
        <taxon>Bacillati</taxon>
        <taxon>Bacillota</taxon>
        <taxon>Bacilli</taxon>
        <taxon>Lactobacillales</taxon>
        <taxon>Enterococcaceae</taxon>
        <taxon>Enterococcus</taxon>
    </lineage>
</organism>
<feature type="domain" description="Alcohol dehydrogenase iron-type/glycerol dehydrogenase GldA" evidence="2">
    <location>
        <begin position="9"/>
        <end position="158"/>
    </location>
</feature>
<keyword evidence="5" id="KW-1185">Reference proteome</keyword>
<dbReference type="EMBL" id="BJCC01000028">
    <property type="protein sequence ID" value="GCF95241.1"/>
    <property type="molecule type" value="Genomic_DNA"/>
</dbReference>
<dbReference type="SUPFAM" id="SSF56796">
    <property type="entry name" value="Dehydroquinate synthase-like"/>
    <property type="match status" value="1"/>
</dbReference>
<dbReference type="PROSITE" id="PS00913">
    <property type="entry name" value="ADH_IRON_1"/>
    <property type="match status" value="1"/>
</dbReference>
<dbReference type="Gene3D" id="3.40.50.1970">
    <property type="match status" value="1"/>
</dbReference>
<dbReference type="Gene3D" id="1.20.1090.10">
    <property type="entry name" value="Dehydroquinate synthase-like - alpha domain"/>
    <property type="match status" value="1"/>
</dbReference>
<evidence type="ECO:0000313" key="4">
    <source>
        <dbReference type="EMBL" id="GCF95241.1"/>
    </source>
</evidence>
<reference evidence="5" key="1">
    <citation type="submission" date="2019-02" db="EMBL/GenBank/DDBJ databases">
        <title>Draft genome sequence of Enterococcus sp. Gos25-1.</title>
        <authorList>
            <person name="Tanaka N."/>
            <person name="Shiwa Y."/>
            <person name="Fujita N."/>
        </authorList>
    </citation>
    <scope>NUCLEOTIDE SEQUENCE [LARGE SCALE GENOMIC DNA]</scope>
    <source>
        <strain evidence="5">Gos25-1</strain>
    </source>
</reference>
<protein>
    <submittedName>
        <fullName evidence="4">Uncharacterized protein</fullName>
    </submittedName>
</protein>
<dbReference type="OrthoDB" id="9815791at2"/>
<evidence type="ECO:0000259" key="2">
    <source>
        <dbReference type="Pfam" id="PF00465"/>
    </source>
</evidence>
<dbReference type="InterPro" id="IPR018211">
    <property type="entry name" value="ADH_Fe_CS"/>
</dbReference>
<dbReference type="Pfam" id="PF00465">
    <property type="entry name" value="Fe-ADH"/>
    <property type="match status" value="1"/>
</dbReference>
<proteinExistence type="predicted"/>
<sequence length="371" mass="40765">MKKWRMLPQVYSGEDCLARLEQFENERVCLVCDPFLIGSENLKRVLSHLEEKNEVTAYSEIVPDPPIEVVAEGVARMQEHQPSVLVAVGGGSAIDTAKAMLFTMLVTGYGKIQRFIAIPTTSGTGSEVTSASVVTDNKEKIKYPVFDDRLIPDEALLDEQLVVTSPPSVTAFSGLDVLTHALEALVAKNRTTFTDALAEKAVRFVLIYLERCFTHGEDLHARKKMHEASCLAGLAFDAAGLGINHAIAHQVGGQFKVPHGLANAMLLPHVVDFNGKDKRAKETYAKIAVHLGLGNPSLSKDLLVMKLEKEIIQLCKAVKCPMTLREFGIDPTEAKERAEIIAQNALNDSTYPFNPITASKEDLIRVYKKII</sequence>
<dbReference type="PANTHER" id="PTHR11496">
    <property type="entry name" value="ALCOHOL DEHYDROGENASE"/>
    <property type="match status" value="1"/>
</dbReference>
<dbReference type="CDD" id="cd08180">
    <property type="entry name" value="PDD"/>
    <property type="match status" value="1"/>
</dbReference>
<gene>
    <name evidence="4" type="ORF">NRIC_31320</name>
</gene>
<dbReference type="InterPro" id="IPR001670">
    <property type="entry name" value="ADH_Fe/GldA"/>
</dbReference>
<dbReference type="FunFam" id="3.40.50.1970:FF:000003">
    <property type="entry name" value="Alcohol dehydrogenase, iron-containing"/>
    <property type="match status" value="1"/>
</dbReference>
<evidence type="ECO:0000259" key="3">
    <source>
        <dbReference type="Pfam" id="PF25137"/>
    </source>
</evidence>
<dbReference type="PANTHER" id="PTHR11496:SF83">
    <property type="entry name" value="HYDROXYACID-OXOACID TRANSHYDROGENASE, MITOCHONDRIAL"/>
    <property type="match status" value="1"/>
</dbReference>